<dbReference type="PANTHER" id="PTHR44051:SF8">
    <property type="entry name" value="GLUTATHIONE S-TRANSFERASE GSTA"/>
    <property type="match status" value="1"/>
</dbReference>
<dbReference type="Pfam" id="PF00043">
    <property type="entry name" value="GST_C"/>
    <property type="match status" value="1"/>
</dbReference>
<dbReference type="CDD" id="cd03057">
    <property type="entry name" value="GST_N_Beta"/>
    <property type="match status" value="1"/>
</dbReference>
<comment type="caution">
    <text evidence="4">The sequence shown here is derived from an EMBL/GenBank/DDBJ whole genome shotgun (WGS) entry which is preliminary data.</text>
</comment>
<evidence type="ECO:0000259" key="2">
    <source>
        <dbReference type="PROSITE" id="PS50404"/>
    </source>
</evidence>
<evidence type="ECO:0000313" key="5">
    <source>
        <dbReference type="Proteomes" id="UP000233597"/>
    </source>
</evidence>
<dbReference type="PROSITE" id="PS50404">
    <property type="entry name" value="GST_NTER"/>
    <property type="match status" value="1"/>
</dbReference>
<dbReference type="InterPro" id="IPR004045">
    <property type="entry name" value="Glutathione_S-Trfase_N"/>
</dbReference>
<dbReference type="Gene3D" id="3.40.30.10">
    <property type="entry name" value="Glutaredoxin"/>
    <property type="match status" value="1"/>
</dbReference>
<dbReference type="PANTHER" id="PTHR44051">
    <property type="entry name" value="GLUTATHIONE S-TRANSFERASE-RELATED"/>
    <property type="match status" value="1"/>
</dbReference>
<comment type="similarity">
    <text evidence="1">Belongs to the GST superfamily.</text>
</comment>
<sequence length="212" mass="23852">MANGQFKECSIMKLFYISGTCALAPHIVIRDAGLDVELVEVRRENGGHVYGNGIDYRRVNPLGKVPALEVDGNIITETQVILRFLATLKPDLLPFPSSGMAHWRMLEVLNFITTEIHRTFSPLWSAHIADAHRREIIQNIGRAFSRFESILGKNEYLGGNSFSVADAYAFVATGWAELFDLDFEPWPLLSAYRERIFARPGTQTALREQGLL</sequence>
<dbReference type="InterPro" id="IPR010987">
    <property type="entry name" value="Glutathione-S-Trfase_C-like"/>
</dbReference>
<dbReference type="OrthoDB" id="7583243at2"/>
<evidence type="ECO:0000256" key="1">
    <source>
        <dbReference type="RuleBase" id="RU003494"/>
    </source>
</evidence>
<dbReference type="InterPro" id="IPR004046">
    <property type="entry name" value="GST_C"/>
</dbReference>
<dbReference type="Proteomes" id="UP000233597">
    <property type="component" value="Unassembled WGS sequence"/>
</dbReference>
<dbReference type="EMBL" id="NWTK01000020">
    <property type="protein sequence ID" value="PKR49042.1"/>
    <property type="molecule type" value="Genomic_DNA"/>
</dbReference>
<feature type="domain" description="GST N-terminal" evidence="2">
    <location>
        <begin position="9"/>
        <end position="93"/>
    </location>
</feature>
<dbReference type="InterPro" id="IPR036249">
    <property type="entry name" value="Thioredoxin-like_sf"/>
</dbReference>
<dbReference type="Pfam" id="PF02798">
    <property type="entry name" value="GST_N"/>
    <property type="match status" value="1"/>
</dbReference>
<dbReference type="SFLD" id="SFLDG01150">
    <property type="entry name" value="Main.1:_Beta-like"/>
    <property type="match status" value="1"/>
</dbReference>
<evidence type="ECO:0000313" key="4">
    <source>
        <dbReference type="EMBL" id="PKR49042.1"/>
    </source>
</evidence>
<dbReference type="SUPFAM" id="SSF52833">
    <property type="entry name" value="Thioredoxin-like"/>
    <property type="match status" value="1"/>
</dbReference>
<gene>
    <name evidence="4" type="ORF">COO20_23045</name>
</gene>
<feature type="domain" description="GST C-terminal" evidence="3">
    <location>
        <begin position="98"/>
        <end position="212"/>
    </location>
</feature>
<protein>
    <submittedName>
        <fullName evidence="4">Glutathione transferase GstA</fullName>
    </submittedName>
</protein>
<dbReference type="PROSITE" id="PS50405">
    <property type="entry name" value="GST_CTER"/>
    <property type="match status" value="1"/>
</dbReference>
<dbReference type="SUPFAM" id="SSF47616">
    <property type="entry name" value="GST C-terminal domain-like"/>
    <property type="match status" value="1"/>
</dbReference>
<dbReference type="InterPro" id="IPR036282">
    <property type="entry name" value="Glutathione-S-Trfase_C_sf"/>
</dbReference>
<organism evidence="4 5">
    <name type="scientific">Thalassospira marina</name>
    <dbReference type="NCBI Taxonomy" id="2048283"/>
    <lineage>
        <taxon>Bacteria</taxon>
        <taxon>Pseudomonadati</taxon>
        <taxon>Pseudomonadota</taxon>
        <taxon>Alphaproteobacteria</taxon>
        <taxon>Rhodospirillales</taxon>
        <taxon>Thalassospiraceae</taxon>
        <taxon>Thalassospira</taxon>
    </lineage>
</organism>
<dbReference type="SFLD" id="SFLDG00358">
    <property type="entry name" value="Main_(cytGST)"/>
    <property type="match status" value="1"/>
</dbReference>
<dbReference type="SFLD" id="SFLDS00019">
    <property type="entry name" value="Glutathione_Transferase_(cytos"/>
    <property type="match status" value="1"/>
</dbReference>
<keyword evidence="4" id="KW-0808">Transferase</keyword>
<accession>A0A2N3KEP3</accession>
<dbReference type="AlphaFoldDB" id="A0A2N3KEP3"/>
<proteinExistence type="inferred from homology"/>
<dbReference type="InterPro" id="IPR040079">
    <property type="entry name" value="Glutathione_S-Trfase"/>
</dbReference>
<reference evidence="4 5" key="1">
    <citation type="submission" date="2017-09" db="EMBL/GenBank/DDBJ databases">
        <title>Biodiversity and function of Thalassospira species in the particle-attached aromatic-hydrocarbon-degrading consortia from the surface seawater of the South China Sea.</title>
        <authorList>
            <person name="Dong C."/>
            <person name="Liu R."/>
            <person name="Shao Z."/>
        </authorList>
    </citation>
    <scope>NUCLEOTIDE SEQUENCE [LARGE SCALE GENOMIC DNA]</scope>
    <source>
        <strain evidence="4 5">CSC1P2</strain>
    </source>
</reference>
<dbReference type="GO" id="GO:0016740">
    <property type="term" value="F:transferase activity"/>
    <property type="evidence" value="ECO:0007669"/>
    <property type="project" value="UniProtKB-KW"/>
</dbReference>
<dbReference type="CDD" id="cd03188">
    <property type="entry name" value="GST_C_Beta"/>
    <property type="match status" value="1"/>
</dbReference>
<dbReference type="Gene3D" id="1.20.1050.10">
    <property type="match status" value="1"/>
</dbReference>
<evidence type="ECO:0000259" key="3">
    <source>
        <dbReference type="PROSITE" id="PS50405"/>
    </source>
</evidence>
<name>A0A2N3KEP3_9PROT</name>